<dbReference type="InterPro" id="IPR053843">
    <property type="entry name" value="DnaD_N"/>
</dbReference>
<sequence length="244" mass="28668">MTNEADRLRIWIEQGNVSISHLFFQFYKELGIKDSEAMLLMHLTAFHEEGNEFPTPTAIANRMQMTEDEIASSLQRLMQKGILEILQKVDELGVLFETINLQPLWTRLVDCVLEKKVKKVEDTSKLKEGELFNLFEQEFGRFLSPMETETISMWLDQDGHSPEVIRKALVESVLSQKLSLRYVDRILFEWKKKNVKTTQDAEKLAQNFRQNTVPQRSQSQQNSHKAETQQTKKVPFYNWLEERE</sequence>
<dbReference type="EMBL" id="JAEOAH010000038">
    <property type="protein sequence ID" value="MBK3496754.1"/>
    <property type="molecule type" value="Genomic_DNA"/>
</dbReference>
<feature type="domain" description="DnaD N-terminal" evidence="4">
    <location>
        <begin position="19"/>
        <end position="118"/>
    </location>
</feature>
<reference evidence="5 6" key="1">
    <citation type="submission" date="2020-12" db="EMBL/GenBank/DDBJ databases">
        <title>YIM B01967 draft genome.</title>
        <authorList>
            <person name="Yan X."/>
        </authorList>
    </citation>
    <scope>NUCLEOTIDE SEQUENCE [LARGE SCALE GENOMIC DNA]</scope>
    <source>
        <strain evidence="5 6">YIM B01967</strain>
    </source>
</reference>
<comment type="caution">
    <text evidence="5">The sequence shown here is derived from an EMBL/GenBank/DDBJ whole genome shotgun (WGS) entry which is preliminary data.</text>
</comment>
<evidence type="ECO:0000259" key="3">
    <source>
        <dbReference type="Pfam" id="PF07261"/>
    </source>
</evidence>
<dbReference type="SUPFAM" id="SSF46785">
    <property type="entry name" value="Winged helix' DNA-binding domain"/>
    <property type="match status" value="1"/>
</dbReference>
<dbReference type="InterPro" id="IPR053162">
    <property type="entry name" value="DnaD"/>
</dbReference>
<dbReference type="Pfam" id="PF07261">
    <property type="entry name" value="DnaB_2"/>
    <property type="match status" value="1"/>
</dbReference>
<feature type="region of interest" description="Disordered" evidence="2">
    <location>
        <begin position="208"/>
        <end position="244"/>
    </location>
</feature>
<dbReference type="RefSeq" id="WP_200750129.1">
    <property type="nucleotide sequence ID" value="NZ_JAEOAH010000038.1"/>
</dbReference>
<evidence type="ECO:0000313" key="6">
    <source>
        <dbReference type="Proteomes" id="UP000618943"/>
    </source>
</evidence>
<dbReference type="InterPro" id="IPR036388">
    <property type="entry name" value="WH-like_DNA-bd_sf"/>
</dbReference>
<evidence type="ECO:0000313" key="5">
    <source>
        <dbReference type="EMBL" id="MBK3496754.1"/>
    </source>
</evidence>
<comment type="similarity">
    <text evidence="1">Belongs to the DnaB/DnaD family.</text>
</comment>
<feature type="compositionally biased region" description="Polar residues" evidence="2">
    <location>
        <begin position="208"/>
        <end position="232"/>
    </location>
</feature>
<dbReference type="Pfam" id="PF21984">
    <property type="entry name" value="DnaD_N"/>
    <property type="match status" value="1"/>
</dbReference>
<dbReference type="InterPro" id="IPR036390">
    <property type="entry name" value="WH_DNA-bd_sf"/>
</dbReference>
<dbReference type="PANTHER" id="PTHR37293">
    <property type="entry name" value="PHAGE REPLICATION PROTEIN-RELATED"/>
    <property type="match status" value="1"/>
</dbReference>
<dbReference type="InterPro" id="IPR006343">
    <property type="entry name" value="DnaB/C_C"/>
</dbReference>
<dbReference type="InterPro" id="IPR034829">
    <property type="entry name" value="DnaD-like_sf"/>
</dbReference>
<proteinExistence type="inferred from homology"/>
<evidence type="ECO:0000259" key="4">
    <source>
        <dbReference type="Pfam" id="PF21984"/>
    </source>
</evidence>
<dbReference type="PANTHER" id="PTHR37293:SF6">
    <property type="entry name" value="DNA REPLICATION PROTEIN DNAD"/>
    <property type="match status" value="1"/>
</dbReference>
<feature type="domain" description="DnaB/C C-terminal" evidence="3">
    <location>
        <begin position="132"/>
        <end position="203"/>
    </location>
</feature>
<dbReference type="Gene3D" id="1.10.10.630">
    <property type="entry name" value="DnaD domain-like"/>
    <property type="match status" value="1"/>
</dbReference>
<evidence type="ECO:0000256" key="1">
    <source>
        <dbReference type="ARBA" id="ARBA00093462"/>
    </source>
</evidence>
<dbReference type="NCBIfam" id="TIGR01446">
    <property type="entry name" value="DnaD_dom"/>
    <property type="match status" value="1"/>
</dbReference>
<evidence type="ECO:0000256" key="2">
    <source>
        <dbReference type="SAM" id="MobiDB-lite"/>
    </source>
</evidence>
<name>A0ABS1HBW3_9BACL</name>
<keyword evidence="6" id="KW-1185">Reference proteome</keyword>
<accession>A0ABS1HBW3</accession>
<dbReference type="Proteomes" id="UP000618943">
    <property type="component" value="Unassembled WGS sequence"/>
</dbReference>
<protein>
    <submittedName>
        <fullName evidence="5">DnaD domain-containing protein</fullName>
    </submittedName>
</protein>
<gene>
    <name evidence="5" type="ORF">JFL43_18175</name>
</gene>
<dbReference type="SUPFAM" id="SSF158499">
    <property type="entry name" value="DnaD domain-like"/>
    <property type="match status" value="1"/>
</dbReference>
<dbReference type="Gene3D" id="1.10.10.10">
    <property type="entry name" value="Winged helix-like DNA-binding domain superfamily/Winged helix DNA-binding domain"/>
    <property type="match status" value="1"/>
</dbReference>
<organism evidence="5 6">
    <name type="scientific">Viridibacillus soli</name>
    <dbReference type="NCBI Taxonomy" id="2798301"/>
    <lineage>
        <taxon>Bacteria</taxon>
        <taxon>Bacillati</taxon>
        <taxon>Bacillota</taxon>
        <taxon>Bacilli</taxon>
        <taxon>Bacillales</taxon>
        <taxon>Caryophanaceae</taxon>
        <taxon>Viridibacillus</taxon>
    </lineage>
</organism>